<dbReference type="Proteomes" id="UP000182409">
    <property type="component" value="Unassembled WGS sequence"/>
</dbReference>
<dbReference type="EMBL" id="FNSD01000001">
    <property type="protein sequence ID" value="SEC43332.1"/>
    <property type="molecule type" value="Genomic_DNA"/>
</dbReference>
<name>A0A1H4SGI4_9BACT</name>
<dbReference type="NCBIfam" id="TIGR04325">
    <property type="entry name" value="MTase_LIC12133"/>
    <property type="match status" value="1"/>
</dbReference>
<dbReference type="AlphaFoldDB" id="A0A1H4SGI4"/>
<reference evidence="1 2" key="1">
    <citation type="submission" date="2016-10" db="EMBL/GenBank/DDBJ databases">
        <authorList>
            <person name="de Groot N.N."/>
        </authorList>
    </citation>
    <scope>NUCLEOTIDE SEQUENCE [LARGE SCALE GENOMIC DNA]</scope>
    <source>
        <strain evidence="1 2">AB35.6</strain>
    </source>
</reference>
<protein>
    <submittedName>
        <fullName evidence="1">Putative methyltransferase, LIC12133 family</fullName>
    </submittedName>
</protein>
<proteinExistence type="predicted"/>
<dbReference type="GO" id="GO:0032259">
    <property type="term" value="P:methylation"/>
    <property type="evidence" value="ECO:0007669"/>
    <property type="project" value="UniProtKB-KW"/>
</dbReference>
<gene>
    <name evidence="1" type="ORF">SAMN05443244_3448</name>
</gene>
<evidence type="ECO:0000313" key="2">
    <source>
        <dbReference type="Proteomes" id="UP000182409"/>
    </source>
</evidence>
<dbReference type="InterPro" id="IPR029063">
    <property type="entry name" value="SAM-dependent_MTases_sf"/>
</dbReference>
<keyword evidence="1" id="KW-0489">Methyltransferase</keyword>
<dbReference type="OrthoDB" id="118271at2"/>
<sequence length="288" mass="32972">MLYPHPFRRLRRGQIELCSSLFLAAQRFRWLSRLLSFIGQSRMLTAVFVGYRRPFPSLAAATAWVNRHDSLSHEHPEAVRRHMLFADKARASDYPALYHLQKIAPGLRTVIDIGGNAGNLFYCYAAYLDLSPSLRWTVIELPQVAAAGRQIALQRKETRLHFAEDPNPATSFDLAVFSGSLHYFEALPSWLFENPQHLPKYVLINRSPMVDDHAVAAVQRTPSYYAPAQLLCRPSLIRQLEGLNYQLLDDWPVEELNLRFPLHPVSSAEHYTGMFFRLRSVADDKIPT</sequence>
<dbReference type="SUPFAM" id="SSF53335">
    <property type="entry name" value="S-adenosyl-L-methionine-dependent methyltransferases"/>
    <property type="match status" value="1"/>
</dbReference>
<dbReference type="Gene3D" id="3.40.50.150">
    <property type="entry name" value="Vaccinia Virus protein VP39"/>
    <property type="match status" value="1"/>
</dbReference>
<keyword evidence="1" id="KW-0808">Transferase</keyword>
<accession>A0A1H4SGI4</accession>
<organism evidence="1 2">
    <name type="scientific">Terriglobus roseus</name>
    <dbReference type="NCBI Taxonomy" id="392734"/>
    <lineage>
        <taxon>Bacteria</taxon>
        <taxon>Pseudomonadati</taxon>
        <taxon>Acidobacteriota</taxon>
        <taxon>Terriglobia</taxon>
        <taxon>Terriglobales</taxon>
        <taxon>Acidobacteriaceae</taxon>
        <taxon>Terriglobus</taxon>
    </lineage>
</organism>
<evidence type="ECO:0000313" key="1">
    <source>
        <dbReference type="EMBL" id="SEC43332.1"/>
    </source>
</evidence>
<dbReference type="InterPro" id="IPR027612">
    <property type="entry name" value="Put_MTase_LIC12133"/>
</dbReference>
<dbReference type="GO" id="GO:0008168">
    <property type="term" value="F:methyltransferase activity"/>
    <property type="evidence" value="ECO:0007669"/>
    <property type="project" value="UniProtKB-KW"/>
</dbReference>